<gene>
    <name evidence="1" type="ORF">ACFQT0_17470</name>
</gene>
<evidence type="ECO:0000313" key="2">
    <source>
        <dbReference type="Proteomes" id="UP001596513"/>
    </source>
</evidence>
<evidence type="ECO:0000313" key="1">
    <source>
        <dbReference type="EMBL" id="MFC7668948.1"/>
    </source>
</evidence>
<accession>A0ABW2U659</accession>
<name>A0ABW2U659_9BACT</name>
<sequence length="190" mass="21725">MSDLLLDINLQHLPDDFFGGEWQVANRVLNRNDPGSPLAQATRLVLTPGQLEAQSEAAGLSQTGRWAVTRDEMLNRPYLSFELPEEATRALVTRLRRSADGLRSQLNLYFASGMEMQARPQLTFIVEPYLEFVREYYACFTPLIHPVVAHVSRGWFGWARTVYVFNRRDSAIGLDYRPGRVSYLFQPTLD</sequence>
<reference evidence="2" key="1">
    <citation type="journal article" date="2019" name="Int. J. Syst. Evol. Microbiol.">
        <title>The Global Catalogue of Microorganisms (GCM) 10K type strain sequencing project: providing services to taxonomists for standard genome sequencing and annotation.</title>
        <authorList>
            <consortium name="The Broad Institute Genomics Platform"/>
            <consortium name="The Broad Institute Genome Sequencing Center for Infectious Disease"/>
            <person name="Wu L."/>
            <person name="Ma J."/>
        </authorList>
    </citation>
    <scope>NUCLEOTIDE SEQUENCE [LARGE SCALE GENOMIC DNA]</scope>
    <source>
        <strain evidence="2">JCM 19635</strain>
    </source>
</reference>
<protein>
    <submittedName>
        <fullName evidence="1">Uncharacterized protein</fullName>
    </submittedName>
</protein>
<dbReference type="Proteomes" id="UP001596513">
    <property type="component" value="Unassembled WGS sequence"/>
</dbReference>
<dbReference type="EMBL" id="JBHTEK010000001">
    <property type="protein sequence ID" value="MFC7668948.1"/>
    <property type="molecule type" value="Genomic_DNA"/>
</dbReference>
<keyword evidence="2" id="KW-1185">Reference proteome</keyword>
<proteinExistence type="predicted"/>
<dbReference type="RefSeq" id="WP_380204474.1">
    <property type="nucleotide sequence ID" value="NZ_JBHTEK010000001.1"/>
</dbReference>
<comment type="caution">
    <text evidence="1">The sequence shown here is derived from an EMBL/GenBank/DDBJ whole genome shotgun (WGS) entry which is preliminary data.</text>
</comment>
<organism evidence="1 2">
    <name type="scientific">Hymenobacter humi</name>
    <dbReference type="NCBI Taxonomy" id="1411620"/>
    <lineage>
        <taxon>Bacteria</taxon>
        <taxon>Pseudomonadati</taxon>
        <taxon>Bacteroidota</taxon>
        <taxon>Cytophagia</taxon>
        <taxon>Cytophagales</taxon>
        <taxon>Hymenobacteraceae</taxon>
        <taxon>Hymenobacter</taxon>
    </lineage>
</organism>